<dbReference type="Gene3D" id="3.40.1350.10">
    <property type="match status" value="1"/>
</dbReference>
<dbReference type="Proteomes" id="UP001209076">
    <property type="component" value="Unassembled WGS sequence"/>
</dbReference>
<dbReference type="CDD" id="cd22354">
    <property type="entry name" value="RecU-like"/>
    <property type="match status" value="1"/>
</dbReference>
<organism evidence="14 15">
    <name type="scientific">Paracholeplasma vituli</name>
    <dbReference type="NCBI Taxonomy" id="69473"/>
    <lineage>
        <taxon>Bacteria</taxon>
        <taxon>Bacillati</taxon>
        <taxon>Mycoplasmatota</taxon>
        <taxon>Mollicutes</taxon>
        <taxon>Acholeplasmatales</taxon>
        <taxon>Acholeplasmataceae</taxon>
        <taxon>Paracholeplasma</taxon>
    </lineage>
</organism>
<accession>A0ABT2PV58</accession>
<evidence type="ECO:0000313" key="14">
    <source>
        <dbReference type="EMBL" id="MCU0104830.1"/>
    </source>
</evidence>
<dbReference type="PIRSF" id="PIRSF037785">
    <property type="entry name" value="RecU"/>
    <property type="match status" value="1"/>
</dbReference>
<dbReference type="NCBIfam" id="NF002584">
    <property type="entry name" value="PRK02234.1-5"/>
    <property type="match status" value="1"/>
</dbReference>
<keyword evidence="9 13" id="KW-0233">DNA recombination</keyword>
<feature type="binding site" evidence="13">
    <location>
        <position position="91"/>
    </location>
    <ligand>
        <name>Mg(2+)</name>
        <dbReference type="ChEBI" id="CHEBI:18420"/>
    </ligand>
</feature>
<keyword evidence="8 13" id="KW-0460">Magnesium</keyword>
<evidence type="ECO:0000256" key="3">
    <source>
        <dbReference type="ARBA" id="ARBA00022722"/>
    </source>
</evidence>
<keyword evidence="4 13" id="KW-0479">Metal-binding</keyword>
<evidence type="ECO:0000256" key="7">
    <source>
        <dbReference type="ARBA" id="ARBA00022801"/>
    </source>
</evidence>
<feature type="binding site" evidence="13">
    <location>
        <position position="110"/>
    </location>
    <ligand>
        <name>Mg(2+)</name>
        <dbReference type="ChEBI" id="CHEBI:18420"/>
    </ligand>
</feature>
<dbReference type="InterPro" id="IPR011856">
    <property type="entry name" value="tRNA_endonuc-like_dom_sf"/>
</dbReference>
<dbReference type="NCBIfam" id="NF002581">
    <property type="entry name" value="PRK02234.1-2"/>
    <property type="match status" value="1"/>
</dbReference>
<comment type="catalytic activity">
    <reaction evidence="13">
        <text>Endonucleolytic cleavage at a junction such as a reciprocal single-stranded crossover between two homologous DNA duplexes (Holliday junction).</text>
        <dbReference type="EC" id="3.1.21.10"/>
    </reaction>
</comment>
<dbReference type="RefSeq" id="WP_262096084.1">
    <property type="nucleotide sequence ID" value="NZ_JAOEGN010000006.1"/>
</dbReference>
<feature type="binding site" evidence="13">
    <location>
        <position position="78"/>
    </location>
    <ligand>
        <name>Mg(2+)</name>
        <dbReference type="ChEBI" id="CHEBI:18420"/>
    </ligand>
</feature>
<comment type="function">
    <text evidence="13">Endonuclease that resolves Holliday junction intermediates in genetic recombination. Cleaves mobile four-strand junctions by introducing symmetrical nicks in paired strands. Promotes annealing of linear ssDNA with homologous dsDNA. Required for DNA repair, homologous recombination and chromosome segregation.</text>
</comment>
<keyword evidence="10 13" id="KW-0234">DNA repair</keyword>
<evidence type="ECO:0000256" key="12">
    <source>
        <dbReference type="ARBA" id="ARBA00029523"/>
    </source>
</evidence>
<keyword evidence="7 13" id="KW-0378">Hydrolase</keyword>
<keyword evidence="15" id="KW-1185">Reference proteome</keyword>
<dbReference type="HAMAP" id="MF_00130">
    <property type="entry name" value="RecU"/>
    <property type="match status" value="1"/>
</dbReference>
<protein>
    <recommendedName>
        <fullName evidence="12 13">Holliday junction resolvase RecU</fullName>
        <ecNumber evidence="13">3.1.21.10</ecNumber>
    </recommendedName>
    <alternativeName>
        <fullName evidence="13">Recombination protein U homolog</fullName>
    </alternativeName>
</protein>
<keyword evidence="3 13" id="KW-0540">Nuclease</keyword>
<evidence type="ECO:0000256" key="1">
    <source>
        <dbReference type="ARBA" id="ARBA00004496"/>
    </source>
</evidence>
<evidence type="ECO:0000256" key="6">
    <source>
        <dbReference type="ARBA" id="ARBA00022763"/>
    </source>
</evidence>
<comment type="cofactor">
    <cofactor evidence="13">
        <name>Mg(2+)</name>
        <dbReference type="ChEBI" id="CHEBI:18420"/>
    </cofactor>
    <text evidence="13">Binds 1 Mg(2+) ion per subunit.</text>
</comment>
<keyword evidence="5 13" id="KW-0255">Endonuclease</keyword>
<dbReference type="InterPro" id="IPR004612">
    <property type="entry name" value="Resolv_RecU"/>
</dbReference>
<dbReference type="InterPro" id="IPR011335">
    <property type="entry name" value="Restrct_endonuc-II-like"/>
</dbReference>
<evidence type="ECO:0000256" key="4">
    <source>
        <dbReference type="ARBA" id="ARBA00022723"/>
    </source>
</evidence>
<dbReference type="Pfam" id="PF03838">
    <property type="entry name" value="RecU"/>
    <property type="match status" value="1"/>
</dbReference>
<gene>
    <name evidence="13 14" type="primary">recU</name>
    <name evidence="14" type="ORF">N7603_04085</name>
</gene>
<sequence length="200" mass="22992">MAIKYPTPKKTTEKIINRANLGMTLESDIEATNQYYLDKQIAVIYKKPTPVQVVTVSYPARNKAKIVEAYYKTPSTTDFNGVYRGYYVDFDAKETNSRTSIPLKNIPDHQIHHLKRVVDAGGIGFMIIYFASYNQYFYLPFDVLYDHFQDSLHGGRKSIPYETIKKEGYPITFGYNPRIDYLSILDQYVIPGLKQASACK</sequence>
<evidence type="ECO:0000256" key="10">
    <source>
        <dbReference type="ARBA" id="ARBA00023204"/>
    </source>
</evidence>
<feature type="site" description="Transition state stabilizer" evidence="13">
    <location>
        <position position="93"/>
    </location>
</feature>
<proteinExistence type="inferred from homology"/>
<dbReference type="EMBL" id="JAOEGN010000006">
    <property type="protein sequence ID" value="MCU0104830.1"/>
    <property type="molecule type" value="Genomic_DNA"/>
</dbReference>
<comment type="subcellular location">
    <subcellularLocation>
        <location evidence="1 13">Cytoplasm</location>
    </subcellularLocation>
</comment>
<comment type="caution">
    <text evidence="14">The sequence shown here is derived from an EMBL/GenBank/DDBJ whole genome shotgun (WGS) entry which is preliminary data.</text>
</comment>
<comment type="similarity">
    <text evidence="11 13">Belongs to the RecU family.</text>
</comment>
<keyword evidence="6 13" id="KW-0227">DNA damage</keyword>
<evidence type="ECO:0000256" key="9">
    <source>
        <dbReference type="ARBA" id="ARBA00023172"/>
    </source>
</evidence>
<dbReference type="SUPFAM" id="SSF52980">
    <property type="entry name" value="Restriction endonuclease-like"/>
    <property type="match status" value="1"/>
</dbReference>
<evidence type="ECO:0000313" key="15">
    <source>
        <dbReference type="Proteomes" id="UP001209076"/>
    </source>
</evidence>
<dbReference type="NCBIfam" id="TIGR00648">
    <property type="entry name" value="recU"/>
    <property type="match status" value="1"/>
</dbReference>
<keyword evidence="2 13" id="KW-0963">Cytoplasm</keyword>
<feature type="binding site" evidence="13">
    <location>
        <position position="76"/>
    </location>
    <ligand>
        <name>Mg(2+)</name>
        <dbReference type="ChEBI" id="CHEBI:18420"/>
    </ligand>
</feature>
<evidence type="ECO:0000256" key="11">
    <source>
        <dbReference type="ARBA" id="ARBA00023447"/>
    </source>
</evidence>
<name>A0ABT2PV58_9MOLU</name>
<evidence type="ECO:0000256" key="13">
    <source>
        <dbReference type="HAMAP-Rule" id="MF_00130"/>
    </source>
</evidence>
<evidence type="ECO:0000256" key="8">
    <source>
        <dbReference type="ARBA" id="ARBA00022842"/>
    </source>
</evidence>
<dbReference type="EC" id="3.1.21.10" evidence="13"/>
<reference evidence="15" key="1">
    <citation type="submission" date="2023-07" db="EMBL/GenBank/DDBJ databases">
        <title>Novel Mycoplasma species identified in domestic and wild animals.</title>
        <authorList>
            <person name="Volokhov D.V."/>
            <person name="Furtak V.A."/>
            <person name="Zagorodnyaya T.A."/>
        </authorList>
    </citation>
    <scope>NUCLEOTIDE SEQUENCE [LARGE SCALE GENOMIC DNA]</scope>
    <source>
        <strain evidence="15">92-19</strain>
    </source>
</reference>
<evidence type="ECO:0000256" key="2">
    <source>
        <dbReference type="ARBA" id="ARBA00022490"/>
    </source>
</evidence>
<evidence type="ECO:0000256" key="5">
    <source>
        <dbReference type="ARBA" id="ARBA00022759"/>
    </source>
</evidence>